<gene>
    <name evidence="1" type="ORF">NSP04_02115</name>
</gene>
<proteinExistence type="predicted"/>
<organism evidence="1 2">
    <name type="scientific">Limnobacter parvus</name>
    <dbReference type="NCBI Taxonomy" id="2939690"/>
    <lineage>
        <taxon>Bacteria</taxon>
        <taxon>Pseudomonadati</taxon>
        <taxon>Pseudomonadota</taxon>
        <taxon>Betaproteobacteria</taxon>
        <taxon>Burkholderiales</taxon>
        <taxon>Burkholderiaceae</taxon>
        <taxon>Limnobacter</taxon>
    </lineage>
</organism>
<dbReference type="EMBL" id="JANKHG010000005">
    <property type="protein sequence ID" value="MCR2745440.1"/>
    <property type="molecule type" value="Genomic_DNA"/>
</dbReference>
<dbReference type="Proteomes" id="UP001165267">
    <property type="component" value="Unassembled WGS sequence"/>
</dbReference>
<keyword evidence="2" id="KW-1185">Reference proteome</keyword>
<comment type="caution">
    <text evidence="1">The sequence shown here is derived from an EMBL/GenBank/DDBJ whole genome shotgun (WGS) entry which is preliminary data.</text>
</comment>
<dbReference type="RefSeq" id="WP_257510693.1">
    <property type="nucleotide sequence ID" value="NZ_JANKHG010000005.1"/>
</dbReference>
<name>A0ABT1XDW4_9BURK</name>
<evidence type="ECO:0000313" key="1">
    <source>
        <dbReference type="EMBL" id="MCR2745440.1"/>
    </source>
</evidence>
<reference evidence="1" key="1">
    <citation type="submission" date="2022-07" db="EMBL/GenBank/DDBJ databases">
        <authorList>
            <person name="Xamxidin M."/>
        </authorList>
    </citation>
    <scope>NUCLEOTIDE SEQUENCE</scope>
    <source>
        <strain evidence="1">YS8-69</strain>
    </source>
</reference>
<protein>
    <submittedName>
        <fullName evidence="1">Uncharacterized protein</fullName>
    </submittedName>
</protein>
<evidence type="ECO:0000313" key="2">
    <source>
        <dbReference type="Proteomes" id="UP001165267"/>
    </source>
</evidence>
<accession>A0ABT1XDW4</accession>
<sequence length="53" mass="5778">MAIFVSIQLSKSLASVDSNYGEIAECSYIHQAADLQTPLSKQEPVGKYCAKRS</sequence>